<feature type="non-terminal residue" evidence="1">
    <location>
        <position position="1"/>
    </location>
</feature>
<evidence type="ECO:0000313" key="1">
    <source>
        <dbReference type="EMBL" id="MCL6286222.1"/>
    </source>
</evidence>
<dbReference type="Proteomes" id="UP001203880">
    <property type="component" value="Unassembled WGS sequence"/>
</dbReference>
<reference evidence="1" key="1">
    <citation type="submission" date="2022-05" db="EMBL/GenBank/DDBJ databases">
        <authorList>
            <person name="Park J.-S."/>
        </authorList>
    </citation>
    <scope>NUCLEOTIDE SEQUENCE</scope>
    <source>
        <strain evidence="1">2012CJ41-6</strain>
    </source>
</reference>
<accession>A0ABT0Q8S5</accession>
<keyword evidence="2" id="KW-1185">Reference proteome</keyword>
<evidence type="ECO:0000313" key="2">
    <source>
        <dbReference type="Proteomes" id="UP001203880"/>
    </source>
</evidence>
<protein>
    <submittedName>
        <fullName evidence="1">Uncharacterized protein</fullName>
    </submittedName>
</protein>
<name>A0ABT0Q8S5_9RHOB</name>
<comment type="caution">
    <text evidence="1">The sequence shown here is derived from an EMBL/GenBank/DDBJ whole genome shotgun (WGS) entry which is preliminary data.</text>
</comment>
<sequence>GKKDGDYAASPSYVYNSVKRANDFFDSKLCNGYRVHKWLPEGYQSDPQGSFADIILHFNTPVEEVDYGAWVSDVQDVFSIGKENPAKSPHYSPFKYMTGDENLSSPILSASLADWKILLSAKASMDAGIDPVLLLMQTQEQ</sequence>
<dbReference type="EMBL" id="JAMFMB010000077">
    <property type="protein sequence ID" value="MCL6286222.1"/>
    <property type="molecule type" value="Genomic_DNA"/>
</dbReference>
<gene>
    <name evidence="1" type="ORF">M3P21_22285</name>
</gene>
<organism evidence="1 2">
    <name type="scientific">Ruegeria spongiae</name>
    <dbReference type="NCBI Taxonomy" id="2942209"/>
    <lineage>
        <taxon>Bacteria</taxon>
        <taxon>Pseudomonadati</taxon>
        <taxon>Pseudomonadota</taxon>
        <taxon>Alphaproteobacteria</taxon>
        <taxon>Rhodobacterales</taxon>
        <taxon>Roseobacteraceae</taxon>
        <taxon>Ruegeria</taxon>
    </lineage>
</organism>
<dbReference type="RefSeq" id="WP_249713705.1">
    <property type="nucleotide sequence ID" value="NZ_JAMFMB010000077.1"/>
</dbReference>
<proteinExistence type="predicted"/>